<proteinExistence type="predicted"/>
<comment type="caution">
    <text evidence="1">The sequence shown here is derived from an EMBL/GenBank/DDBJ whole genome shotgun (WGS) entry which is preliminary data.</text>
</comment>
<dbReference type="InParanoid" id="A0A1D3CY18"/>
<dbReference type="Proteomes" id="UP000095192">
    <property type="component" value="Unassembled WGS sequence"/>
</dbReference>
<protein>
    <submittedName>
        <fullName evidence="1">Uncharacterized protein</fullName>
    </submittedName>
</protein>
<name>A0A1D3CY18_9EIME</name>
<sequence>MDTVANNEEYYARSHTSSAVGAAAAAAFVVSAAAAAGYDPIETVAAVTAAAYRHFLPGFNINTEILVSLLVSARFAAIAAAQAVAAAKIPKSGISCTVSI</sequence>
<dbReference type="EMBL" id="JROU02001538">
    <property type="protein sequence ID" value="OEH76088.1"/>
    <property type="molecule type" value="Genomic_DNA"/>
</dbReference>
<dbReference type="AlphaFoldDB" id="A0A1D3CY18"/>
<evidence type="ECO:0000313" key="2">
    <source>
        <dbReference type="Proteomes" id="UP000095192"/>
    </source>
</evidence>
<organism evidence="1 2">
    <name type="scientific">Cyclospora cayetanensis</name>
    <dbReference type="NCBI Taxonomy" id="88456"/>
    <lineage>
        <taxon>Eukaryota</taxon>
        <taxon>Sar</taxon>
        <taxon>Alveolata</taxon>
        <taxon>Apicomplexa</taxon>
        <taxon>Conoidasida</taxon>
        <taxon>Coccidia</taxon>
        <taxon>Eucoccidiorida</taxon>
        <taxon>Eimeriorina</taxon>
        <taxon>Eimeriidae</taxon>
        <taxon>Cyclospora</taxon>
    </lineage>
</organism>
<accession>A0A1D3CY18</accession>
<reference evidence="1 2" key="1">
    <citation type="journal article" date="2016" name="BMC Genomics">
        <title>Comparative genomics reveals Cyclospora cayetanensis possesses coccidia-like metabolism and invasion components but unique surface antigens.</title>
        <authorList>
            <person name="Liu S."/>
            <person name="Wang L."/>
            <person name="Zheng H."/>
            <person name="Xu Z."/>
            <person name="Roellig D.M."/>
            <person name="Li N."/>
            <person name="Frace M.A."/>
            <person name="Tang K."/>
            <person name="Arrowood M.J."/>
            <person name="Moss D.M."/>
            <person name="Zhang L."/>
            <person name="Feng Y."/>
            <person name="Xiao L."/>
        </authorList>
    </citation>
    <scope>NUCLEOTIDE SEQUENCE [LARGE SCALE GENOMIC DNA]</scope>
    <source>
        <strain evidence="1 2">CHN_HEN01</strain>
    </source>
</reference>
<keyword evidence="2" id="KW-1185">Reference proteome</keyword>
<evidence type="ECO:0000313" key="1">
    <source>
        <dbReference type="EMBL" id="OEH76088.1"/>
    </source>
</evidence>
<dbReference type="VEuPathDB" id="ToxoDB:cyc_03762"/>
<gene>
    <name evidence="1" type="ORF">cyc_03762</name>
</gene>